<organism evidence="2 3">
    <name type="scientific">Senna tora</name>
    <dbReference type="NCBI Taxonomy" id="362788"/>
    <lineage>
        <taxon>Eukaryota</taxon>
        <taxon>Viridiplantae</taxon>
        <taxon>Streptophyta</taxon>
        <taxon>Embryophyta</taxon>
        <taxon>Tracheophyta</taxon>
        <taxon>Spermatophyta</taxon>
        <taxon>Magnoliopsida</taxon>
        <taxon>eudicotyledons</taxon>
        <taxon>Gunneridae</taxon>
        <taxon>Pentapetalae</taxon>
        <taxon>rosids</taxon>
        <taxon>fabids</taxon>
        <taxon>Fabales</taxon>
        <taxon>Fabaceae</taxon>
        <taxon>Caesalpinioideae</taxon>
        <taxon>Cassia clade</taxon>
        <taxon>Senna</taxon>
    </lineage>
</organism>
<comment type="caution">
    <text evidence="2">The sequence shown here is derived from an EMBL/GenBank/DDBJ whole genome shotgun (WGS) entry which is preliminary data.</text>
</comment>
<dbReference type="EMBL" id="JAAIUW010000011">
    <property type="protein sequence ID" value="KAF7808298.1"/>
    <property type="molecule type" value="Genomic_DNA"/>
</dbReference>
<name>A0A834SPF5_9FABA</name>
<dbReference type="AlphaFoldDB" id="A0A834SPF5"/>
<evidence type="ECO:0000313" key="3">
    <source>
        <dbReference type="Proteomes" id="UP000634136"/>
    </source>
</evidence>
<feature type="region of interest" description="Disordered" evidence="1">
    <location>
        <begin position="24"/>
        <end position="58"/>
    </location>
</feature>
<keyword evidence="3" id="KW-1185">Reference proteome</keyword>
<evidence type="ECO:0000256" key="1">
    <source>
        <dbReference type="SAM" id="MobiDB-lite"/>
    </source>
</evidence>
<dbReference type="SUPFAM" id="SSF56219">
    <property type="entry name" value="DNase I-like"/>
    <property type="match status" value="1"/>
</dbReference>
<reference evidence="2" key="1">
    <citation type="submission" date="2020-09" db="EMBL/GenBank/DDBJ databases">
        <title>Genome-Enabled Discovery of Anthraquinone Biosynthesis in Senna tora.</title>
        <authorList>
            <person name="Kang S.-H."/>
            <person name="Pandey R.P."/>
            <person name="Lee C.-M."/>
            <person name="Sim J.-S."/>
            <person name="Jeong J.-T."/>
            <person name="Choi B.-S."/>
            <person name="Jung M."/>
            <person name="Ginzburg D."/>
            <person name="Zhao K."/>
            <person name="Won S.Y."/>
            <person name="Oh T.-J."/>
            <person name="Yu Y."/>
            <person name="Kim N.-H."/>
            <person name="Lee O.R."/>
            <person name="Lee T.-H."/>
            <person name="Bashyal P."/>
            <person name="Kim T.-S."/>
            <person name="Lee W.-H."/>
            <person name="Kawkins C."/>
            <person name="Kim C.-K."/>
            <person name="Kim J.S."/>
            <person name="Ahn B.O."/>
            <person name="Rhee S.Y."/>
            <person name="Sohng J.K."/>
        </authorList>
    </citation>
    <scope>NUCLEOTIDE SEQUENCE</scope>
    <source>
        <tissue evidence="2">Leaf</tissue>
    </source>
</reference>
<dbReference type="InterPro" id="IPR036691">
    <property type="entry name" value="Endo/exonu/phosph_ase_sf"/>
</dbReference>
<protein>
    <submittedName>
        <fullName evidence="2">Uncharacterized protein</fullName>
    </submittedName>
</protein>
<sequence length="318" mass="33857">MRIDWQVVDGVFAPIPLDGVVVGPPGVSDDSADSAIERGDGSAEATVSPGSDYAPSADYGLPTGGDPLAVVPTVAAGNLVRETSCGNPDASPRAIPAIRDTWTGLLMVLTCSALAVLDSRSSVGPFLPNAIVVLSHFFASTCGVQIRTFAGNDGVGFFIHGPSTGHMLHNYRHGQTDVSCDYVLNYQTISVGAESVARPPAPGHPLLVPFGYSRDPVGFQVLIRNVRDISLGFNHSLVRGLIVALNPAIVNLTETRTRDLESFVPFVDSFDFGSNVLHHSVLEGSAGGGVWVLYREGLVMDLFRYHHRHLEMSIRRAA</sequence>
<dbReference type="Proteomes" id="UP000634136">
    <property type="component" value="Unassembled WGS sequence"/>
</dbReference>
<gene>
    <name evidence="2" type="ORF">G2W53_035041</name>
</gene>
<evidence type="ECO:0000313" key="2">
    <source>
        <dbReference type="EMBL" id="KAF7808298.1"/>
    </source>
</evidence>
<proteinExistence type="predicted"/>
<accession>A0A834SPF5</accession>